<evidence type="ECO:0000313" key="2">
    <source>
        <dbReference type="EMBL" id="BBB29398.1"/>
    </source>
</evidence>
<dbReference type="RefSeq" id="WP_201350021.1">
    <property type="nucleotide sequence ID" value="NZ_AP014546.1"/>
</dbReference>
<reference evidence="2 3" key="1">
    <citation type="journal article" date="2008" name="Int. J. Syst. Evol. Microbiol.">
        <title>Neptunomonas japonica sp. nov., an Osedax japonicus symbiont-like bacterium isolated from sediment adjacent to sperm whale carcasses off Kagoshima, Japan.</title>
        <authorList>
            <person name="Miyazaki M."/>
            <person name="Nogi Y."/>
            <person name="Fujiwara Y."/>
            <person name="Kawato M."/>
            <person name="Kubokawa K."/>
            <person name="Horikoshi K."/>
        </authorList>
    </citation>
    <scope>NUCLEOTIDE SEQUENCE [LARGE SCALE GENOMIC DNA]</scope>
    <source>
        <strain evidence="2 3">JAMM 1380</strain>
    </source>
</reference>
<keyword evidence="3" id="KW-1185">Reference proteome</keyword>
<evidence type="ECO:0000259" key="1">
    <source>
        <dbReference type="Pfam" id="PF14065"/>
    </source>
</evidence>
<protein>
    <recommendedName>
        <fullName evidence="1">Pvc16 N-terminal domain-containing protein</fullName>
    </recommendedName>
</protein>
<accession>A0A7R6PTX3</accession>
<dbReference type="AlphaFoldDB" id="A0A7R6PTX3"/>
<feature type="domain" description="Pvc16 N-terminal" evidence="1">
    <location>
        <begin position="9"/>
        <end position="184"/>
    </location>
</feature>
<dbReference type="KEGG" id="njp:NEJAP_1446"/>
<dbReference type="InterPro" id="IPR025351">
    <property type="entry name" value="Pvc16_N"/>
</dbReference>
<organism evidence="2 3">
    <name type="scientific">Neptunomonas japonica JAMM 1380</name>
    <dbReference type="NCBI Taxonomy" id="1441457"/>
    <lineage>
        <taxon>Bacteria</taxon>
        <taxon>Pseudomonadati</taxon>
        <taxon>Pseudomonadota</taxon>
        <taxon>Gammaproteobacteria</taxon>
        <taxon>Oceanospirillales</taxon>
        <taxon>Oceanospirillaceae</taxon>
        <taxon>Neptunomonas</taxon>
    </lineage>
</organism>
<dbReference type="EMBL" id="AP014546">
    <property type="protein sequence ID" value="BBB29398.1"/>
    <property type="molecule type" value="Genomic_DNA"/>
</dbReference>
<dbReference type="Pfam" id="PF14065">
    <property type="entry name" value="Pvc16_N"/>
    <property type="match status" value="1"/>
</dbReference>
<sequence length="401" mass="42584">MSSPAALATVTATLKSLLHGLVDNEAKITTQPPSKARSGDDEQINVFLYGTHVNTAFNNAPLPGTSRNGESAYPPMPLTLKYLITAYGANDDDISGQQLMGQLMSLLHDHPILGPTDIIGIMPDSNLHHQTERIRITADGLSLDEMSKLWASFQSAEYRLSVGYEVSLVLIESARPSSTPLPVLIRGEADKGVIAQPSLIPPYPAITEIELLSQNESAVLGDGLLLKGHNLVGASIVRFNHQNLANPIEIAALAGGTNTQLRVDIPNAPAGWQVGVYAVEAVINKVGGQSVTNIYPLTIAPQILSIAPPNPVARNSVGAVALTLICSPNILPQQRASLLLGDKEVLSQAHSASTNTLNFIIESAALGTRHVRLRIDGIDSLLVNKSETPPVFDAAMEVVIV</sequence>
<evidence type="ECO:0000313" key="3">
    <source>
        <dbReference type="Proteomes" id="UP000595332"/>
    </source>
</evidence>
<dbReference type="Proteomes" id="UP000595332">
    <property type="component" value="Chromosome"/>
</dbReference>
<gene>
    <name evidence="2" type="ORF">NEJAP_1446</name>
</gene>
<proteinExistence type="predicted"/>
<name>A0A7R6PTX3_9GAMM</name>